<dbReference type="InterPro" id="IPR026254">
    <property type="entry name" value="RNF31-like"/>
</dbReference>
<proteinExistence type="evidence at transcript level"/>
<protein>
    <submittedName>
        <fullName evidence="9">Uncharacterized protein</fullName>
    </submittedName>
</protein>
<keyword evidence="2" id="KW-0479">Metal-binding</keyword>
<dbReference type="GO" id="GO:0036435">
    <property type="term" value="F:K48-linked polyubiquitin modification-dependent protein binding"/>
    <property type="evidence" value="ECO:0007669"/>
    <property type="project" value="TreeGrafter"/>
</dbReference>
<dbReference type="AlphaFoldDB" id="V5HK59"/>
<evidence type="ECO:0000313" key="9">
    <source>
        <dbReference type="EMBL" id="JAB77969.1"/>
    </source>
</evidence>
<dbReference type="PANTHER" id="PTHR16004:SF2">
    <property type="entry name" value="E3 UBIQUITIN-PROTEIN LIGASE LUBEL"/>
    <property type="match status" value="1"/>
</dbReference>
<evidence type="ECO:0000256" key="6">
    <source>
        <dbReference type="ARBA" id="ARBA00022833"/>
    </source>
</evidence>
<feature type="domain" description="UBA" evidence="7">
    <location>
        <begin position="35"/>
        <end position="75"/>
    </location>
</feature>
<dbReference type="SUPFAM" id="SSF46934">
    <property type="entry name" value="UBA-like"/>
    <property type="match status" value="1"/>
</dbReference>
<reference evidence="9" key="1">
    <citation type="journal article" date="2015" name="Sci. Rep.">
        <title>Tissue- and time-dependent transcription in Ixodes ricinus salivary glands and midguts when blood feeding on the vertebrate host.</title>
        <authorList>
            <person name="Kotsyfakis M."/>
            <person name="Schwarz A."/>
            <person name="Erhart J."/>
            <person name="Ribeiro J.M."/>
        </authorList>
    </citation>
    <scope>NUCLEOTIDE SEQUENCE</scope>
    <source>
        <tissue evidence="9">Salivary gland and midgut</tissue>
    </source>
</reference>
<accession>V5HK59</accession>
<evidence type="ECO:0000256" key="5">
    <source>
        <dbReference type="ARBA" id="ARBA00022786"/>
    </source>
</evidence>
<dbReference type="GO" id="GO:1990450">
    <property type="term" value="F:linear polyubiquitin binding"/>
    <property type="evidence" value="ECO:0007669"/>
    <property type="project" value="TreeGrafter"/>
</dbReference>
<dbReference type="Gene3D" id="3.30.40.10">
    <property type="entry name" value="Zinc/RING finger domain, C3HC4 (zinc finger)"/>
    <property type="match status" value="1"/>
</dbReference>
<keyword evidence="6" id="KW-0862">Zinc</keyword>
<dbReference type="Pfam" id="PF18091">
    <property type="entry name" value="E3_UbLigase_RBR"/>
    <property type="match status" value="1"/>
</dbReference>
<dbReference type="PROSITE" id="PS51873">
    <property type="entry name" value="TRIAD"/>
    <property type="match status" value="1"/>
</dbReference>
<keyword evidence="5" id="KW-0833">Ubl conjugation pathway</keyword>
<dbReference type="InterPro" id="IPR015940">
    <property type="entry name" value="UBA"/>
</dbReference>
<dbReference type="InterPro" id="IPR041031">
    <property type="entry name" value="RNF31_C"/>
</dbReference>
<dbReference type="PANTHER" id="PTHR16004">
    <property type="entry name" value="RING FINGER PROTEIN 31-RELATED"/>
    <property type="match status" value="1"/>
</dbReference>
<dbReference type="PROSITE" id="PS50030">
    <property type="entry name" value="UBA"/>
    <property type="match status" value="1"/>
</dbReference>
<dbReference type="GO" id="GO:0008270">
    <property type="term" value="F:zinc ion binding"/>
    <property type="evidence" value="ECO:0007669"/>
    <property type="project" value="UniProtKB-KW"/>
</dbReference>
<dbReference type="CDD" id="cd20351">
    <property type="entry name" value="Rcat_RBR_HOIP"/>
    <property type="match status" value="1"/>
</dbReference>
<dbReference type="InterPro" id="IPR002867">
    <property type="entry name" value="IBR_dom"/>
</dbReference>
<dbReference type="SMART" id="SM00647">
    <property type="entry name" value="IBR"/>
    <property type="match status" value="2"/>
</dbReference>
<dbReference type="GO" id="GO:0071797">
    <property type="term" value="C:LUBAC complex"/>
    <property type="evidence" value="ECO:0007669"/>
    <property type="project" value="InterPro"/>
</dbReference>
<dbReference type="GO" id="GO:0097039">
    <property type="term" value="P:protein linear polyubiquitination"/>
    <property type="evidence" value="ECO:0007669"/>
    <property type="project" value="TreeGrafter"/>
</dbReference>
<dbReference type="Pfam" id="PF01485">
    <property type="entry name" value="IBR"/>
    <property type="match status" value="1"/>
</dbReference>
<keyword evidence="4" id="KW-0863">Zinc-finger</keyword>
<dbReference type="GO" id="GO:0070530">
    <property type="term" value="F:K63-linked polyubiquitin modification-dependent protein binding"/>
    <property type="evidence" value="ECO:0007669"/>
    <property type="project" value="TreeGrafter"/>
</dbReference>
<dbReference type="InterPro" id="IPR009060">
    <property type="entry name" value="UBA-like_sf"/>
</dbReference>
<dbReference type="CDD" id="cd14270">
    <property type="entry name" value="UBA"/>
    <property type="match status" value="1"/>
</dbReference>
<sequence length="435" mass="48993">MAAAAEISPAAYAKMTKLIKEHAEKLRSERRCASHVDATLAALLVQMGFSEDRCVCAVNADHRSIASALDYLRGSTFEECTLCSSECSEENMAYFEPCQHKACKTCVAQHLATLCRGGRAWACFQCSNELDRHQTLKKLKPLLTRDEWDGLNRATLERCLEDDSDFRRCPAPKCEFGFMTYPGLRKVQCPECGLVMCNSCSSPWRREHENVTCEAFREWKRCNDPDDPDYKAEEYIRNNGIKCPKCEASFVVAKGGCAHLTCPKCKCEFCESCRSEFAKGTKCVVGEACQKKGFHAHHPRNCFFYTRDHPLEHLVNLLREASVPMEDDLPADDEPCSIMLTGDDGDESQCPGKAHKNGKCEQHYKEYLCALVIRENVDTVSLMNTAQMKEELRKNNLSLPEFAEGTAEDVVRARLVQLIKDNLPLSGRPRFGAQH</sequence>
<dbReference type="SUPFAM" id="SSF57850">
    <property type="entry name" value="RING/U-box"/>
    <property type="match status" value="3"/>
</dbReference>
<evidence type="ECO:0000259" key="7">
    <source>
        <dbReference type="PROSITE" id="PS50030"/>
    </source>
</evidence>
<dbReference type="Pfam" id="PF22191">
    <property type="entry name" value="IBR_1"/>
    <property type="match status" value="1"/>
</dbReference>
<evidence type="ECO:0000256" key="3">
    <source>
        <dbReference type="ARBA" id="ARBA00022737"/>
    </source>
</evidence>
<dbReference type="GO" id="GO:0061630">
    <property type="term" value="F:ubiquitin protein ligase activity"/>
    <property type="evidence" value="ECO:0007669"/>
    <property type="project" value="TreeGrafter"/>
</dbReference>
<organism evidence="9">
    <name type="scientific">Ixodes ricinus</name>
    <name type="common">Common tick</name>
    <name type="synonym">Acarus ricinus</name>
    <dbReference type="NCBI Taxonomy" id="34613"/>
    <lineage>
        <taxon>Eukaryota</taxon>
        <taxon>Metazoa</taxon>
        <taxon>Ecdysozoa</taxon>
        <taxon>Arthropoda</taxon>
        <taxon>Chelicerata</taxon>
        <taxon>Arachnida</taxon>
        <taxon>Acari</taxon>
        <taxon>Parasitiformes</taxon>
        <taxon>Ixodida</taxon>
        <taxon>Ixodoidea</taxon>
        <taxon>Ixodidae</taxon>
        <taxon>Ixodinae</taxon>
        <taxon>Ixodes</taxon>
    </lineage>
</organism>
<evidence type="ECO:0000259" key="8">
    <source>
        <dbReference type="PROSITE" id="PS51873"/>
    </source>
</evidence>
<dbReference type="Gene3D" id="1.10.8.10">
    <property type="entry name" value="DNA helicase RuvA subunit, C-terminal domain"/>
    <property type="match status" value="1"/>
</dbReference>
<evidence type="ECO:0000256" key="1">
    <source>
        <dbReference type="ARBA" id="ARBA00022679"/>
    </source>
</evidence>
<dbReference type="Gene3D" id="2.20.25.20">
    <property type="match status" value="1"/>
</dbReference>
<dbReference type="InterPro" id="IPR013083">
    <property type="entry name" value="Znf_RING/FYVE/PHD"/>
</dbReference>
<evidence type="ECO:0000256" key="4">
    <source>
        <dbReference type="ARBA" id="ARBA00022771"/>
    </source>
</evidence>
<dbReference type="Gene3D" id="1.20.120.1750">
    <property type="match status" value="1"/>
</dbReference>
<name>V5HK59_IXORI</name>
<dbReference type="EMBL" id="GANP01006499">
    <property type="protein sequence ID" value="JAB77969.1"/>
    <property type="molecule type" value="mRNA"/>
</dbReference>
<dbReference type="InterPro" id="IPR044066">
    <property type="entry name" value="TRIAD_supradom"/>
</dbReference>
<evidence type="ECO:0000256" key="2">
    <source>
        <dbReference type="ARBA" id="ARBA00022723"/>
    </source>
</evidence>
<keyword evidence="3" id="KW-0677">Repeat</keyword>
<dbReference type="InterPro" id="IPR047542">
    <property type="entry name" value="Rcat_RBR_RNF31-like"/>
</dbReference>
<keyword evidence="1" id="KW-0808">Transferase</keyword>
<feature type="domain" description="RING-type" evidence="8">
    <location>
        <begin position="76"/>
        <end position="301"/>
    </location>
</feature>